<dbReference type="Proteomes" id="UP000202511">
    <property type="component" value="Segment"/>
</dbReference>
<evidence type="ECO:0000313" key="2">
    <source>
        <dbReference type="EMBL" id="AJF97115.1"/>
    </source>
</evidence>
<dbReference type="GeneID" id="23462032"/>
<evidence type="ECO:0000313" key="3">
    <source>
        <dbReference type="Proteomes" id="UP000202511"/>
    </source>
</evidence>
<organism evidence="2 3">
    <name type="scientific">Pandoravirus inopinatum</name>
    <dbReference type="NCBI Taxonomy" id="1605721"/>
    <lineage>
        <taxon>Viruses</taxon>
        <taxon>Pandoravirus</taxon>
    </lineage>
</organism>
<dbReference type="RefSeq" id="YP_009119350.1">
    <property type="nucleotide sequence ID" value="NC_026440.1"/>
</dbReference>
<dbReference type="KEGG" id="vg:23462032"/>
<accession>A0A0B5J5Y3</accession>
<dbReference type="InterPro" id="IPR001810">
    <property type="entry name" value="F-box_dom"/>
</dbReference>
<dbReference type="SUPFAM" id="SSF81383">
    <property type="entry name" value="F-box domain"/>
    <property type="match status" value="1"/>
</dbReference>
<dbReference type="Gene3D" id="1.20.1280.50">
    <property type="match status" value="1"/>
</dbReference>
<dbReference type="PROSITE" id="PS50181">
    <property type="entry name" value="FBOX"/>
    <property type="match status" value="1"/>
</dbReference>
<sequence length="556" mass="61624">MTTYDAGGYGWADLPDELVYRVALHSPLAAIAALARVDHRTRNVCLDDRLWRRLYQRDYGSCRSTRGREETCHRAAAAGFRGGDILSCASPWLGITLSSDDMHSGDAQPTTDVIDLGQWRPHDGSAIAAADAGAPHVWQRTPPWEWWALFDQGPPGCLCWWPPDAPADHRWAYASLQTPGGLFGRFPDMPLRRVGCMREVKIGDWGRGYPRDVKMTYRGEFDDECNPHGRGMAVAVGRCGIAPTVHRISGHWVRGRLHGWAAVWRGCSYFEGHHDSGQRHGPGLNIEGMHEVVHGRWEGGLRKGSGVARTYTGTLIHYGPASGDRHDDFGVVRRHNGSVAFAGRFAYDRPCNGRLYDEQGRLLYEGDVTSNFDARDSGTVYVDDYGVTVAASDWTKSPLPATITYGGGGGDMIDCTVPSFSMIAQHDPIVIRRFTYSAAADPGLAGTVLDGPWQILGTTLVDSHDDVENQDDHRRWQQQAQQLQRPLDIVVTQVSDMPGASPYIKAVRSLCDMVFWPRSDGTAARDAARRQFLDYMAGRYGSRWVTCREVAYATGW</sequence>
<proteinExistence type="predicted"/>
<feature type="domain" description="F-box" evidence="1">
    <location>
        <begin position="8"/>
        <end position="54"/>
    </location>
</feature>
<dbReference type="InterPro" id="IPR036047">
    <property type="entry name" value="F-box-like_dom_sf"/>
</dbReference>
<dbReference type="EMBL" id="KP136319">
    <property type="protein sequence ID" value="AJF97115.1"/>
    <property type="molecule type" value="Genomic_DNA"/>
</dbReference>
<name>A0A0B5J5Y3_9VIRU</name>
<evidence type="ECO:0000259" key="1">
    <source>
        <dbReference type="PROSITE" id="PS50181"/>
    </source>
</evidence>
<reference evidence="2 3" key="1">
    <citation type="journal article" date="2015" name="Parasitol. Res.">
        <title>Viruses in close associations with free-living amoebae.</title>
        <authorList>
            <person name="Scheid P."/>
        </authorList>
    </citation>
    <scope>NUCLEOTIDE SEQUENCE [LARGE SCALE GENOMIC DNA]</scope>
    <source>
        <strain evidence="2">KlaHel</strain>
    </source>
</reference>
<protein>
    <submittedName>
        <fullName evidence="2">F-box domain protein</fullName>
    </submittedName>
</protein>
<dbReference type="SUPFAM" id="SSF82185">
    <property type="entry name" value="Histone H3 K4-specific methyltransferase SET7/9 N-terminal domain"/>
    <property type="match status" value="1"/>
</dbReference>